<dbReference type="PROSITE" id="PS52015">
    <property type="entry name" value="TONB_CTD"/>
    <property type="match status" value="1"/>
</dbReference>
<dbReference type="SUPFAM" id="SSF74653">
    <property type="entry name" value="TolA/TonB C-terminal domain"/>
    <property type="match status" value="1"/>
</dbReference>
<evidence type="ECO:0000313" key="8">
    <source>
        <dbReference type="Proteomes" id="UP000050378"/>
    </source>
</evidence>
<dbReference type="GO" id="GO:0015031">
    <property type="term" value="P:protein transport"/>
    <property type="evidence" value="ECO:0007669"/>
    <property type="project" value="UniProtKB-UniRule"/>
</dbReference>
<comment type="similarity">
    <text evidence="5">Belongs to the TonB family.</text>
</comment>
<dbReference type="InterPro" id="IPR006260">
    <property type="entry name" value="TonB/TolA_C"/>
</dbReference>
<dbReference type="GO" id="GO:0055085">
    <property type="term" value="P:transmembrane transport"/>
    <property type="evidence" value="ECO:0007669"/>
    <property type="project" value="InterPro"/>
</dbReference>
<feature type="domain" description="TonB C-terminal" evidence="6">
    <location>
        <begin position="298"/>
        <end position="390"/>
    </location>
</feature>
<proteinExistence type="inferred from homology"/>
<dbReference type="STRING" id="570156.AOG27_19415"/>
<keyword evidence="5" id="KW-0653">Protein transport</keyword>
<dbReference type="Pfam" id="PF03544">
    <property type="entry name" value="TonB_C"/>
    <property type="match status" value="1"/>
</dbReference>
<dbReference type="PANTHER" id="PTHR34978">
    <property type="entry name" value="POSSIBLE SENSOR-TRANSDUCER PROTEIN BLAR"/>
    <property type="match status" value="1"/>
</dbReference>
<dbReference type="CDD" id="cd07341">
    <property type="entry name" value="M56_BlaR1_MecR1_like"/>
    <property type="match status" value="1"/>
</dbReference>
<dbReference type="RefSeq" id="WP_054554649.1">
    <property type="nucleotide sequence ID" value="NZ_LJTC01000016.1"/>
</dbReference>
<feature type="transmembrane region" description="Helical" evidence="5">
    <location>
        <begin position="180"/>
        <end position="202"/>
    </location>
</feature>
<keyword evidence="2 5" id="KW-0812">Transmembrane</keyword>
<dbReference type="AlphaFoldDB" id="A0A0P7E7G9"/>
<evidence type="ECO:0000256" key="1">
    <source>
        <dbReference type="ARBA" id="ARBA00004167"/>
    </source>
</evidence>
<keyword evidence="5" id="KW-1003">Cell membrane</keyword>
<name>A0A0P7E7G9_9GAMM</name>
<dbReference type="PRINTS" id="PR01374">
    <property type="entry name" value="TONBPROTEIN"/>
</dbReference>
<keyword evidence="5" id="KW-0735">Signal-anchor</keyword>
<dbReference type="GO" id="GO:0031992">
    <property type="term" value="F:energy transducer activity"/>
    <property type="evidence" value="ECO:0007669"/>
    <property type="project" value="InterPro"/>
</dbReference>
<feature type="transmembrane region" description="Helical" evidence="5">
    <location>
        <begin position="38"/>
        <end position="55"/>
    </location>
</feature>
<comment type="function">
    <text evidence="5">Interacts with outer membrane receptor proteins that carry out high-affinity binding and energy dependent uptake into the periplasmic space of specific substrates. It could act to transduce energy from the cytoplasmic membrane to specific energy-requiring processes in the outer membrane, resulting in the release into the periplasm of ligands bound by these outer membrane proteins.</text>
</comment>
<dbReference type="GO" id="GO:0005886">
    <property type="term" value="C:plasma membrane"/>
    <property type="evidence" value="ECO:0007669"/>
    <property type="project" value="UniProtKB-SubCell"/>
</dbReference>
<dbReference type="GO" id="GO:0015891">
    <property type="term" value="P:siderophore transport"/>
    <property type="evidence" value="ECO:0007669"/>
    <property type="project" value="InterPro"/>
</dbReference>
<evidence type="ECO:0000256" key="3">
    <source>
        <dbReference type="ARBA" id="ARBA00022989"/>
    </source>
</evidence>
<dbReference type="NCBIfam" id="TIGR01352">
    <property type="entry name" value="tonB_Cterm"/>
    <property type="match status" value="1"/>
</dbReference>
<dbReference type="OrthoDB" id="1628901at2"/>
<dbReference type="EMBL" id="LJTC01000016">
    <property type="protein sequence ID" value="KPM79693.1"/>
    <property type="molecule type" value="Genomic_DNA"/>
</dbReference>
<dbReference type="GO" id="GO:0030288">
    <property type="term" value="C:outer membrane-bounded periplasmic space"/>
    <property type="evidence" value="ECO:0007669"/>
    <property type="project" value="InterPro"/>
</dbReference>
<reference evidence="7 8" key="1">
    <citation type="submission" date="2015-09" db="EMBL/GenBank/DDBJ databases">
        <title>Draft Genome Sequence of Pseudoalteromonas lipolytica UCD-48B.</title>
        <authorList>
            <person name="Krusor M."/>
            <person name="Coil D.A."/>
            <person name="Lang J.M."/>
            <person name="Eisen J.A."/>
            <person name="Alexiev A."/>
        </authorList>
    </citation>
    <scope>NUCLEOTIDE SEQUENCE [LARGE SCALE GENOMIC DNA]</scope>
    <source>
        <strain evidence="7 8">UCD-48B</strain>
    </source>
</reference>
<keyword evidence="3 5" id="KW-1133">Transmembrane helix</keyword>
<keyword evidence="4 5" id="KW-0472">Membrane</keyword>
<evidence type="ECO:0000256" key="5">
    <source>
        <dbReference type="RuleBase" id="RU362123"/>
    </source>
</evidence>
<feature type="transmembrane region" description="Helical" evidence="5">
    <location>
        <begin position="6"/>
        <end position="26"/>
    </location>
</feature>
<dbReference type="PATRIC" id="fig|570156.3.peg.1809"/>
<evidence type="ECO:0000259" key="6">
    <source>
        <dbReference type="PROSITE" id="PS52015"/>
    </source>
</evidence>
<dbReference type="InterPro" id="IPR003538">
    <property type="entry name" value="TonB"/>
</dbReference>
<accession>A0A0P7E7G9</accession>
<sequence length="401" mass="45222">MLDAFFNWLLDQQLLISSAIMFLLLLERKLLSQLSARLVYTLWALLPISLLLANLPEHLKPIQNDFISKLTITPNTAIMPQFTLTWFAIYGFISAALLITAVYFHYRFLAKLQLAPITLDHHSNQSMRLYQSNQVSSPMVVGVLNTKLVLPTNYQSHYDNHALALILEHESVHIKRKDNLINAIALSATILLWFNPVAWLGYASLRRIQELSCDEQVLKNKSTEQRILYSKALVHCASFSRTGLMAYSQYGDKNTMLQRLNQIKQIDNSSFIAKTALVIFTAGMLSSFAIAKQPMSVEKTKDYQAVMRVEPIYPIQAAEQGISGSVVLKYDILPSGATSNVSVVSAEPEGVFNREAKRALKQWQYAPSESGFKNALVQLDFALDENYQAKDLIEKIKVSSK</sequence>
<dbReference type="InterPro" id="IPR008756">
    <property type="entry name" value="Peptidase_M56"/>
</dbReference>
<comment type="subcellular location">
    <subcellularLocation>
        <location evidence="5">Cell inner membrane</location>
        <topology evidence="5">Single-pass membrane protein</topology>
        <orientation evidence="5">Periplasmic side</orientation>
    </subcellularLocation>
    <subcellularLocation>
        <location evidence="1">Membrane</location>
        <topology evidence="1">Single-pass membrane protein</topology>
    </subcellularLocation>
</comment>
<comment type="caution">
    <text evidence="5">Lacks conserved residue(s) required for the propagation of feature annotation.</text>
</comment>
<keyword evidence="5" id="KW-0813">Transport</keyword>
<evidence type="ECO:0000256" key="2">
    <source>
        <dbReference type="ARBA" id="ARBA00022692"/>
    </source>
</evidence>
<dbReference type="Proteomes" id="UP000050378">
    <property type="component" value="Unassembled WGS sequence"/>
</dbReference>
<dbReference type="InterPro" id="IPR037682">
    <property type="entry name" value="TonB_C"/>
</dbReference>
<comment type="caution">
    <text evidence="7">The sequence shown here is derived from an EMBL/GenBank/DDBJ whole genome shotgun (WGS) entry which is preliminary data.</text>
</comment>
<gene>
    <name evidence="7" type="ORF">AOG27_19415</name>
</gene>
<evidence type="ECO:0000256" key="4">
    <source>
        <dbReference type="ARBA" id="ARBA00023136"/>
    </source>
</evidence>
<dbReference type="InterPro" id="IPR052173">
    <property type="entry name" value="Beta-lactam_resp_regulator"/>
</dbReference>
<protein>
    <recommendedName>
        <fullName evidence="5">Protein TonB</fullName>
    </recommendedName>
</protein>
<organism evidence="7 8">
    <name type="scientific">Pseudoalteromonas lipolytica</name>
    <dbReference type="NCBI Taxonomy" id="570156"/>
    <lineage>
        <taxon>Bacteria</taxon>
        <taxon>Pseudomonadati</taxon>
        <taxon>Pseudomonadota</taxon>
        <taxon>Gammaproteobacteria</taxon>
        <taxon>Alteromonadales</taxon>
        <taxon>Pseudoalteromonadaceae</taxon>
        <taxon>Pseudoalteromonas</taxon>
    </lineage>
</organism>
<evidence type="ECO:0000313" key="7">
    <source>
        <dbReference type="EMBL" id="KPM79693.1"/>
    </source>
</evidence>
<dbReference type="Pfam" id="PF05569">
    <property type="entry name" value="Peptidase_M56"/>
    <property type="match status" value="1"/>
</dbReference>
<dbReference type="Gene3D" id="3.30.2420.10">
    <property type="entry name" value="TonB"/>
    <property type="match status" value="1"/>
</dbReference>
<keyword evidence="5" id="KW-0997">Cell inner membrane</keyword>
<feature type="transmembrane region" description="Helical" evidence="5">
    <location>
        <begin position="84"/>
        <end position="104"/>
    </location>
</feature>
<dbReference type="PANTHER" id="PTHR34978:SF3">
    <property type="entry name" value="SLR0241 PROTEIN"/>
    <property type="match status" value="1"/>
</dbReference>